<evidence type="ECO:0000313" key="5">
    <source>
        <dbReference type="Proteomes" id="UP000204551"/>
    </source>
</evidence>
<dbReference type="InterPro" id="IPR029479">
    <property type="entry name" value="Nitroreductase"/>
</dbReference>
<dbReference type="Gene3D" id="3.40.109.10">
    <property type="entry name" value="NADH Oxidase"/>
    <property type="match status" value="1"/>
</dbReference>
<dbReference type="GO" id="GO:0016491">
    <property type="term" value="F:oxidoreductase activity"/>
    <property type="evidence" value="ECO:0007669"/>
    <property type="project" value="UniProtKB-KW"/>
</dbReference>
<keyword evidence="2" id="KW-0560">Oxidoreductase</keyword>
<dbReference type="AlphaFoldDB" id="A0A221UZ03"/>
<dbReference type="SUPFAM" id="SSF55469">
    <property type="entry name" value="FMN-dependent nitroreductase-like"/>
    <property type="match status" value="1"/>
</dbReference>
<gene>
    <name evidence="4" type="ORF">AREALGSMS7_02935</name>
</gene>
<dbReference type="STRING" id="616991.GCA_000733925_01306"/>
<dbReference type="RefSeq" id="WP_093978868.1">
    <property type="nucleotide sequence ID" value="NZ_CP022515.1"/>
</dbReference>
<dbReference type="PANTHER" id="PTHR43673:SF10">
    <property type="entry name" value="NADH DEHYDROGENASE_NAD(P)H NITROREDUCTASE XCC3605-RELATED"/>
    <property type="match status" value="1"/>
</dbReference>
<dbReference type="KEGG" id="aalg:AREALGSMS7_02935"/>
<dbReference type="InterPro" id="IPR000415">
    <property type="entry name" value="Nitroreductase-like"/>
</dbReference>
<dbReference type="Proteomes" id="UP000204551">
    <property type="component" value="Chromosome"/>
</dbReference>
<feature type="domain" description="Nitroreductase" evidence="3">
    <location>
        <begin position="23"/>
        <end position="165"/>
    </location>
</feature>
<sequence length="205" mass="23784">MTAPEQIQLENIADSDYEIFALLKQRYSPRIFKDKKITEQHMHQLFEAVRWAPSSNNQQPWRFLYAEKGTEAYKKIIDNLTDSNKIWAKNAPLLMLTAYKKETEKGKENFHALHDLGMGLGAMTVQAQYMGIAMHHMAGLDYKEAQQIFNIPEEFHIVTAIALGYYGGELNDLPEKLQKKEISERQRIPQNQFAFKNSWGTDQNM</sequence>
<accession>A0A221UZ03</accession>
<organism evidence="4 5">
    <name type="scientific">Arenibacter algicola</name>
    <dbReference type="NCBI Taxonomy" id="616991"/>
    <lineage>
        <taxon>Bacteria</taxon>
        <taxon>Pseudomonadati</taxon>
        <taxon>Bacteroidota</taxon>
        <taxon>Flavobacteriia</taxon>
        <taxon>Flavobacteriales</taxon>
        <taxon>Flavobacteriaceae</taxon>
        <taxon>Arenibacter</taxon>
    </lineage>
</organism>
<evidence type="ECO:0000256" key="2">
    <source>
        <dbReference type="ARBA" id="ARBA00023002"/>
    </source>
</evidence>
<evidence type="ECO:0000259" key="3">
    <source>
        <dbReference type="Pfam" id="PF00881"/>
    </source>
</evidence>
<reference evidence="4 5" key="1">
    <citation type="submission" date="2017-07" db="EMBL/GenBank/DDBJ databases">
        <title>Genome Sequence of Arenibacter algicola Strain SMS7 Isolated from a culture of the Diatom Skeletonema marinoi.</title>
        <authorList>
            <person name="Topel M."/>
            <person name="Pinder M.I.M."/>
            <person name="Johansson O.N."/>
            <person name="Kourtchenko O."/>
            <person name="Godhe A."/>
            <person name="Clarke A.K."/>
        </authorList>
    </citation>
    <scope>NUCLEOTIDE SEQUENCE [LARGE SCALE GENOMIC DNA]</scope>
    <source>
        <strain evidence="4 5">SMS7</strain>
    </source>
</reference>
<dbReference type="CDD" id="cd02138">
    <property type="entry name" value="TdsD-like"/>
    <property type="match status" value="1"/>
</dbReference>
<dbReference type="PANTHER" id="PTHR43673">
    <property type="entry name" value="NAD(P)H NITROREDUCTASE YDGI-RELATED"/>
    <property type="match status" value="1"/>
</dbReference>
<evidence type="ECO:0000313" key="4">
    <source>
        <dbReference type="EMBL" id="ASO06368.1"/>
    </source>
</evidence>
<dbReference type="eggNOG" id="COG0778">
    <property type="taxonomic scope" value="Bacteria"/>
</dbReference>
<evidence type="ECO:0000256" key="1">
    <source>
        <dbReference type="ARBA" id="ARBA00007118"/>
    </source>
</evidence>
<name>A0A221UZ03_9FLAO</name>
<dbReference type="Pfam" id="PF00881">
    <property type="entry name" value="Nitroreductase"/>
    <property type="match status" value="1"/>
</dbReference>
<protein>
    <submittedName>
        <fullName evidence="4">Malonic semialdehyde reductase</fullName>
    </submittedName>
</protein>
<comment type="similarity">
    <text evidence="1">Belongs to the nitroreductase family.</text>
</comment>
<dbReference type="EMBL" id="CP022515">
    <property type="protein sequence ID" value="ASO06368.1"/>
    <property type="molecule type" value="Genomic_DNA"/>
</dbReference>
<proteinExistence type="inferred from homology"/>